<dbReference type="InterPro" id="IPR005135">
    <property type="entry name" value="Endo/exonuclease/phosphatase"/>
</dbReference>
<dbReference type="CDD" id="cd09077">
    <property type="entry name" value="R1-I-EN"/>
    <property type="match status" value="1"/>
</dbReference>
<dbReference type="EMBL" id="JANEYG010000087">
    <property type="protein sequence ID" value="KAJ8913788.1"/>
    <property type="molecule type" value="Genomic_DNA"/>
</dbReference>
<protein>
    <recommendedName>
        <fullName evidence="1">Endonuclease/exonuclease/phosphatase domain-containing protein</fullName>
    </recommendedName>
</protein>
<evidence type="ECO:0000259" key="1">
    <source>
        <dbReference type="Pfam" id="PF14529"/>
    </source>
</evidence>
<gene>
    <name evidence="2" type="ORF">NQ315_002694</name>
</gene>
<dbReference type="InterPro" id="IPR036691">
    <property type="entry name" value="Endo/exonu/phosph_ase_sf"/>
</dbReference>
<evidence type="ECO:0000313" key="3">
    <source>
        <dbReference type="Proteomes" id="UP001159042"/>
    </source>
</evidence>
<accession>A0AAV8VHV7</accession>
<comment type="caution">
    <text evidence="2">The sequence shown here is derived from an EMBL/GenBank/DDBJ whole genome shotgun (WGS) entry which is preliminary data.</text>
</comment>
<dbReference type="PANTHER" id="PTHR33273:SF4">
    <property type="entry name" value="ENDONUCLEASE_EXONUCLEASE_PHOSPHATASE DOMAIN-CONTAINING PROTEIN"/>
    <property type="match status" value="1"/>
</dbReference>
<dbReference type="Gene3D" id="3.60.10.10">
    <property type="entry name" value="Endonuclease/exonuclease/phosphatase"/>
    <property type="match status" value="1"/>
</dbReference>
<proteinExistence type="predicted"/>
<dbReference type="GO" id="GO:0003824">
    <property type="term" value="F:catalytic activity"/>
    <property type="evidence" value="ECO:0007669"/>
    <property type="project" value="InterPro"/>
</dbReference>
<dbReference type="Proteomes" id="UP001159042">
    <property type="component" value="Unassembled WGS sequence"/>
</dbReference>
<organism evidence="2 3">
    <name type="scientific">Exocentrus adspersus</name>
    <dbReference type="NCBI Taxonomy" id="1586481"/>
    <lineage>
        <taxon>Eukaryota</taxon>
        <taxon>Metazoa</taxon>
        <taxon>Ecdysozoa</taxon>
        <taxon>Arthropoda</taxon>
        <taxon>Hexapoda</taxon>
        <taxon>Insecta</taxon>
        <taxon>Pterygota</taxon>
        <taxon>Neoptera</taxon>
        <taxon>Endopterygota</taxon>
        <taxon>Coleoptera</taxon>
        <taxon>Polyphaga</taxon>
        <taxon>Cucujiformia</taxon>
        <taxon>Chrysomeloidea</taxon>
        <taxon>Cerambycidae</taxon>
        <taxon>Lamiinae</taxon>
        <taxon>Acanthocinini</taxon>
        <taxon>Exocentrus</taxon>
    </lineage>
</organism>
<reference evidence="2 3" key="1">
    <citation type="journal article" date="2023" name="Insect Mol. Biol.">
        <title>Genome sequencing provides insights into the evolution of gene families encoding plant cell wall-degrading enzymes in longhorned beetles.</title>
        <authorList>
            <person name="Shin N.R."/>
            <person name="Okamura Y."/>
            <person name="Kirsch R."/>
            <person name="Pauchet Y."/>
        </authorList>
    </citation>
    <scope>NUCLEOTIDE SEQUENCE [LARGE SCALE GENOMIC DNA]</scope>
    <source>
        <strain evidence="2">EAD_L_NR</strain>
    </source>
</reference>
<name>A0AAV8VHV7_9CUCU</name>
<dbReference type="Pfam" id="PF14529">
    <property type="entry name" value="Exo_endo_phos_2"/>
    <property type="match status" value="1"/>
</dbReference>
<evidence type="ECO:0000313" key="2">
    <source>
        <dbReference type="EMBL" id="KAJ8913788.1"/>
    </source>
</evidence>
<feature type="domain" description="Endonuclease/exonuclease/phosphatase" evidence="1">
    <location>
        <begin position="68"/>
        <end position="186"/>
    </location>
</feature>
<dbReference type="SUPFAM" id="SSF56219">
    <property type="entry name" value="DNase I-like"/>
    <property type="match status" value="1"/>
</dbReference>
<keyword evidence="3" id="KW-1185">Reference proteome</keyword>
<sequence>MDLAIQTAKEEEADVLCISEPNKGKCEERGWWEDEDRDAAICLINKEIKITEQGKGYGYKWVQVGEYTLYSCYLSPNVSAEREEEFLIELEEDIRRRGRQRIILTGDFNARAESWGDNLTDTRGARFEDWMADNSLIIHNNGTEPTCVRPQGTSRVDLTISSDDIAHRIGKWEILQTPTLSDHRVILCSIEVEQGNITVRKKQDTWKFTGRKKEEFLEIIQNRMEELKTLEAEEMVRQVTNICKQIKPGHRGQQKRRKEVYWWNNEIAEQRKLCLQARRQWTRSRRDEDREQGSNEENYRTFKEEKGKLKKLIQEAKRTKWKELINELEEDIWGEAYTIVVKKLKRGIRRVEAWLQEAGLTLAPEKTEIIMVRGKRQWRGGGINIGGIMLPIKNEAKYLGVWLDHRMKYNIHIEKAAEKTERVINALHRILPNIGGPQTRKRRIISTAAQSIMLYGAEIWAPAMDVQKYRKQLLIRVAAAYRTVSLEALQVISGIPPIDLLARERRDKYVYGETKQQIRARTMRIWEERWSREIKGAWTRELISNVGRWVDRKHGEVGYHFTQWLTGHGSFGKYRRKINKTITAECYHCEQDVEDDPEHTFFRCPRWVDVREGLEREVGNTLRPGNIISIMLETERNWNAIKIGIENIMREKEAEERRRENREQH</sequence>
<dbReference type="PANTHER" id="PTHR33273">
    <property type="entry name" value="DOMAIN-CONTAINING PROTEIN, PUTATIVE-RELATED"/>
    <property type="match status" value="1"/>
</dbReference>
<dbReference type="AlphaFoldDB" id="A0AAV8VHV7"/>